<evidence type="ECO:0000256" key="5">
    <source>
        <dbReference type="ARBA" id="ARBA00022842"/>
    </source>
</evidence>
<comment type="similarity">
    <text evidence="2 6">Belongs to the FPP/GGPP synthase family.</text>
</comment>
<dbReference type="InterPro" id="IPR033749">
    <property type="entry name" value="Polyprenyl_synt_CS"/>
</dbReference>
<organism evidence="7 8">
    <name type="scientific">Marihabitans asiaticum</name>
    <dbReference type="NCBI Taxonomy" id="415218"/>
    <lineage>
        <taxon>Bacteria</taxon>
        <taxon>Bacillati</taxon>
        <taxon>Actinomycetota</taxon>
        <taxon>Actinomycetes</taxon>
        <taxon>Micrococcales</taxon>
        <taxon>Intrasporangiaceae</taxon>
        <taxon>Marihabitans</taxon>
    </lineage>
</organism>
<dbReference type="SFLD" id="SFLDS00005">
    <property type="entry name" value="Isoprenoid_Synthase_Type_I"/>
    <property type="match status" value="1"/>
</dbReference>
<dbReference type="PROSITE" id="PS00444">
    <property type="entry name" value="POLYPRENYL_SYNTHASE_2"/>
    <property type="match status" value="1"/>
</dbReference>
<reference evidence="7 8" key="1">
    <citation type="submission" date="2019-06" db="EMBL/GenBank/DDBJ databases">
        <title>Sequencing the genomes of 1000 actinobacteria strains.</title>
        <authorList>
            <person name="Klenk H.-P."/>
        </authorList>
    </citation>
    <scope>NUCLEOTIDE SEQUENCE [LARGE SCALE GENOMIC DNA]</scope>
    <source>
        <strain evidence="7 8">DSM 18935</strain>
    </source>
</reference>
<evidence type="ECO:0000256" key="2">
    <source>
        <dbReference type="ARBA" id="ARBA00006706"/>
    </source>
</evidence>
<evidence type="ECO:0000256" key="1">
    <source>
        <dbReference type="ARBA" id="ARBA00001946"/>
    </source>
</evidence>
<dbReference type="PANTHER" id="PTHR12001:SF85">
    <property type="entry name" value="SHORT CHAIN ISOPRENYL DIPHOSPHATE SYNTHASE"/>
    <property type="match status" value="1"/>
</dbReference>
<evidence type="ECO:0000313" key="7">
    <source>
        <dbReference type="EMBL" id="TWD13367.1"/>
    </source>
</evidence>
<dbReference type="PANTHER" id="PTHR12001">
    <property type="entry name" value="GERANYLGERANYL PYROPHOSPHATE SYNTHASE"/>
    <property type="match status" value="1"/>
</dbReference>
<accession>A0A560W6X8</accession>
<dbReference type="PROSITE" id="PS00723">
    <property type="entry name" value="POLYPRENYL_SYNTHASE_1"/>
    <property type="match status" value="1"/>
</dbReference>
<name>A0A560W6X8_9MICO</name>
<dbReference type="Gene3D" id="1.10.600.10">
    <property type="entry name" value="Farnesyl Diphosphate Synthase"/>
    <property type="match status" value="1"/>
</dbReference>
<sequence length="371" mass="39773">MPHPFADDLRARVQARLNAELAHQQQHLVEIGPDVGDLTEAISALLLGGKRLRAAFAYWGWRAGGGEDRGGEHATPIALAAAMELFQAAALLHDDVMDDSDTRRGRPAAHRALATAHAERGWRGDPDGLGLAGAILAGNLCLDWCDDVVVRSGLSQERLTETWAVLERMRTQLMAGQYIDVVESMQPWGAWSGSQRLERARRVLRYKSAKYSVEHPLLIGAAAAGADPGTRDALSAYGLALGEAFQLRDDILGVFGDPQETGKPAGDDLREGKRTVLVAHAWLAAERAQREMLERHLGDADLDEGGVAAFREILTETGAVAQVEAEIDELVGRARSALSDLSSPTHGPADGTNEAHDALGELIALATARST</sequence>
<dbReference type="InterPro" id="IPR008949">
    <property type="entry name" value="Isoprenoid_synthase_dom_sf"/>
</dbReference>
<keyword evidence="3 6" id="KW-0808">Transferase</keyword>
<keyword evidence="8" id="KW-1185">Reference proteome</keyword>
<keyword evidence="4" id="KW-0479">Metal-binding</keyword>
<dbReference type="Proteomes" id="UP000315628">
    <property type="component" value="Unassembled WGS sequence"/>
</dbReference>
<gene>
    <name evidence="7" type="ORF">FB557_2768</name>
</gene>
<evidence type="ECO:0000256" key="4">
    <source>
        <dbReference type="ARBA" id="ARBA00022723"/>
    </source>
</evidence>
<evidence type="ECO:0000256" key="6">
    <source>
        <dbReference type="RuleBase" id="RU004466"/>
    </source>
</evidence>
<dbReference type="RefSeq" id="WP_144858172.1">
    <property type="nucleotide sequence ID" value="NZ_BAAAYT010000002.1"/>
</dbReference>
<evidence type="ECO:0000256" key="3">
    <source>
        <dbReference type="ARBA" id="ARBA00022679"/>
    </source>
</evidence>
<dbReference type="GO" id="GO:0046872">
    <property type="term" value="F:metal ion binding"/>
    <property type="evidence" value="ECO:0007669"/>
    <property type="project" value="UniProtKB-KW"/>
</dbReference>
<evidence type="ECO:0000313" key="8">
    <source>
        <dbReference type="Proteomes" id="UP000315628"/>
    </source>
</evidence>
<dbReference type="InterPro" id="IPR000092">
    <property type="entry name" value="Polyprenyl_synt"/>
</dbReference>
<keyword evidence="5" id="KW-0460">Magnesium</keyword>
<dbReference type="Pfam" id="PF00348">
    <property type="entry name" value="polyprenyl_synt"/>
    <property type="match status" value="1"/>
</dbReference>
<proteinExistence type="inferred from homology"/>
<protein>
    <submittedName>
        <fullName evidence="7">Geranylgeranyl diphosphate synthase type I</fullName>
    </submittedName>
</protein>
<dbReference type="GO" id="GO:0008299">
    <property type="term" value="P:isoprenoid biosynthetic process"/>
    <property type="evidence" value="ECO:0007669"/>
    <property type="project" value="InterPro"/>
</dbReference>
<dbReference type="SUPFAM" id="SSF48576">
    <property type="entry name" value="Terpenoid synthases"/>
    <property type="match status" value="1"/>
</dbReference>
<dbReference type="EMBL" id="VIUW01000005">
    <property type="protein sequence ID" value="TWD13367.1"/>
    <property type="molecule type" value="Genomic_DNA"/>
</dbReference>
<comment type="cofactor">
    <cofactor evidence="1">
        <name>Mg(2+)</name>
        <dbReference type="ChEBI" id="CHEBI:18420"/>
    </cofactor>
</comment>
<dbReference type="AlphaFoldDB" id="A0A560W6X8"/>
<dbReference type="CDD" id="cd00685">
    <property type="entry name" value="Trans_IPPS_HT"/>
    <property type="match status" value="1"/>
</dbReference>
<comment type="caution">
    <text evidence="7">The sequence shown here is derived from an EMBL/GenBank/DDBJ whole genome shotgun (WGS) entry which is preliminary data.</text>
</comment>
<dbReference type="GO" id="GO:0004659">
    <property type="term" value="F:prenyltransferase activity"/>
    <property type="evidence" value="ECO:0007669"/>
    <property type="project" value="InterPro"/>
</dbReference>
<dbReference type="OrthoDB" id="4497239at2"/>